<gene>
    <name evidence="2" type="ORF">LuPra_03313</name>
</gene>
<reference evidence="3" key="2">
    <citation type="submission" date="2016-04" db="EMBL/GenBank/DDBJ databases">
        <title>First Complete Genome Sequence of a Subdivision 6 Acidobacterium.</title>
        <authorList>
            <person name="Huang S."/>
            <person name="Vieira S."/>
            <person name="Bunk B."/>
            <person name="Riedel T."/>
            <person name="Sproeer C."/>
            <person name="Overmann J."/>
        </authorList>
    </citation>
    <scope>NUCLEOTIDE SEQUENCE [LARGE SCALE GENOMIC DNA]</scope>
    <source>
        <strain evidence="3">DSM 100886 HEG_-6_39</strain>
    </source>
</reference>
<keyword evidence="1" id="KW-1133">Transmembrane helix</keyword>
<dbReference type="Proteomes" id="UP000076079">
    <property type="component" value="Chromosome"/>
</dbReference>
<keyword evidence="3" id="KW-1185">Reference proteome</keyword>
<dbReference type="AlphaFoldDB" id="A0A143PNA3"/>
<evidence type="ECO:0000313" key="3">
    <source>
        <dbReference type="Proteomes" id="UP000076079"/>
    </source>
</evidence>
<feature type="transmembrane region" description="Helical" evidence="1">
    <location>
        <begin position="834"/>
        <end position="855"/>
    </location>
</feature>
<dbReference type="PATRIC" id="fig|1813736.3.peg.3519"/>
<proteinExistence type="predicted"/>
<organism evidence="2 3">
    <name type="scientific">Luteitalea pratensis</name>
    <dbReference type="NCBI Taxonomy" id="1855912"/>
    <lineage>
        <taxon>Bacteria</taxon>
        <taxon>Pseudomonadati</taxon>
        <taxon>Acidobacteriota</taxon>
        <taxon>Vicinamibacteria</taxon>
        <taxon>Vicinamibacterales</taxon>
        <taxon>Vicinamibacteraceae</taxon>
        <taxon>Luteitalea</taxon>
    </lineage>
</organism>
<protein>
    <submittedName>
        <fullName evidence="2">Uncharacterized protein</fullName>
    </submittedName>
</protein>
<sequence>MTSADSHVPFVLSFASASPLTRRGEPVVCGVPLPRGLVKDVDLRVDGSDGALQTDVLDRWSDGSARWALVSLRVNQDDATPSGVALAVAEATKASQRPSLIRRDGLRVLVDTGRLQLTLGTGGRWPVLAASIDGREVCDIASSGLLLTAAGGAEIPVSVDRVWVERAGPSHALIRASGQHMDAGRALAYVEWQITVYAGLPVMQVAITLRNPRKAEHPGGHWELGDSGSLLLEDVTFALRLPARDRVSAAACSADAGEDLAGVALPFALYQESSGGERWQGTNHVNRDGRVPQTIRGYRRSDGITGLRATPLLHLQTSAGAITLATRQFWQNCPKQLAIDAEGVSYSLWPREYPDGHELQGGEQRTHVFALAFGDDGITDVALDWWRSPLVPVIDPAWTAATGAIAQLLPEARDPHAAYIALVRQAIEGADTFAHKRERVDEYGWRHFGDIYGDHEAVRHQGPEPLVSHYNNQYDPVFGFAVQFLRSGDPRWWPHCDALASHVVDVDIYHTTEDKAAYNNGLFWHTVHYIDAGKATHRTYPKAAGSHGGGPASEQNYTTGLMTHWFLTGNPLSRETAIALGQFVIDIDDGTKTPFKWLDGGHTGLATASASEFYHGPGRGSGNSLNALIDAHRLSGDARFLEKADQVIRRAVHPRQDIAALNLPDIERKWFYTMFLQSLGKYLDYRAELGRLDAAYAYARETLLHFARWMAEHEYPYLEKPEVLEFPTETWPAQDIRKSEVFMYAALHASGAERERFFERADFFFRYSVDTLTADRRKSLARPVILLLAHGWRHAWALANRDASAPVPSVTPATWPPHEVFVPQKARAMKRAKMITGAVATATLAGAVALLTSIVW</sequence>
<dbReference type="KEGG" id="abac:LuPra_03313"/>
<evidence type="ECO:0000313" key="2">
    <source>
        <dbReference type="EMBL" id="AMY10085.1"/>
    </source>
</evidence>
<reference evidence="2 3" key="1">
    <citation type="journal article" date="2016" name="Genome Announc.">
        <title>First Complete Genome Sequence of a Subdivision 6 Acidobacterium Strain.</title>
        <authorList>
            <person name="Huang S."/>
            <person name="Vieira S."/>
            <person name="Bunk B."/>
            <person name="Riedel T."/>
            <person name="Sproer C."/>
            <person name="Overmann J."/>
        </authorList>
    </citation>
    <scope>NUCLEOTIDE SEQUENCE [LARGE SCALE GENOMIC DNA]</scope>
    <source>
        <strain evidence="3">DSM 100886 HEG_-6_39</strain>
    </source>
</reference>
<keyword evidence="1" id="KW-0472">Membrane</keyword>
<accession>A0A143PNA3</accession>
<dbReference type="STRING" id="1855912.LuPra_03313"/>
<evidence type="ECO:0000256" key="1">
    <source>
        <dbReference type="SAM" id="Phobius"/>
    </source>
</evidence>
<name>A0A143PNA3_LUTPR</name>
<dbReference type="EMBL" id="CP015136">
    <property type="protein sequence ID" value="AMY10085.1"/>
    <property type="molecule type" value="Genomic_DNA"/>
</dbReference>
<keyword evidence="1" id="KW-0812">Transmembrane</keyword>